<comment type="similarity">
    <text evidence="2">Belongs to the ABC-4 integral membrane protein family. LolC/E subfamily.</text>
</comment>
<dbReference type="RefSeq" id="WP_020213912.1">
    <property type="nucleotide sequence ID" value="NZ_JRLX01000043.1"/>
</dbReference>
<dbReference type="GO" id="GO:0044874">
    <property type="term" value="P:lipoprotein localization to outer membrane"/>
    <property type="evidence" value="ECO:0007669"/>
    <property type="project" value="TreeGrafter"/>
</dbReference>
<evidence type="ECO:0000259" key="8">
    <source>
        <dbReference type="Pfam" id="PF02687"/>
    </source>
</evidence>
<dbReference type="AlphaFoldDB" id="A0A0A2LWF7"/>
<keyword evidence="5 7" id="KW-1133">Transmembrane helix</keyword>
<dbReference type="STRING" id="1121895.GCA_000378485_02744"/>
<feature type="transmembrane region" description="Helical" evidence="7">
    <location>
        <begin position="21"/>
        <end position="46"/>
    </location>
</feature>
<keyword evidence="4 7" id="KW-0812">Transmembrane</keyword>
<dbReference type="InterPro" id="IPR003838">
    <property type="entry name" value="ABC3_permease_C"/>
</dbReference>
<comment type="subcellular location">
    <subcellularLocation>
        <location evidence="1">Cell membrane</location>
        <topology evidence="1">Multi-pass membrane protein</topology>
    </subcellularLocation>
</comment>
<name>A0A0A2LWF7_9FLAO</name>
<feature type="transmembrane region" description="Helical" evidence="7">
    <location>
        <begin position="275"/>
        <end position="302"/>
    </location>
</feature>
<dbReference type="InterPro" id="IPR025857">
    <property type="entry name" value="MacB_PCD"/>
</dbReference>
<evidence type="ECO:0000313" key="11">
    <source>
        <dbReference type="Proteomes" id="UP000030152"/>
    </source>
</evidence>
<dbReference type="EMBL" id="JRLX01000043">
    <property type="protein sequence ID" value="KGO84657.1"/>
    <property type="molecule type" value="Genomic_DNA"/>
</dbReference>
<evidence type="ECO:0000256" key="2">
    <source>
        <dbReference type="ARBA" id="ARBA00005236"/>
    </source>
</evidence>
<dbReference type="eggNOG" id="COG4591">
    <property type="taxonomic scope" value="Bacteria"/>
</dbReference>
<comment type="caution">
    <text evidence="10">The sequence shown here is derived from an EMBL/GenBank/DDBJ whole genome shotgun (WGS) entry which is preliminary data.</text>
</comment>
<evidence type="ECO:0000256" key="3">
    <source>
        <dbReference type="ARBA" id="ARBA00022475"/>
    </source>
</evidence>
<feature type="transmembrane region" description="Helical" evidence="7">
    <location>
        <begin position="323"/>
        <end position="349"/>
    </location>
</feature>
<proteinExistence type="inferred from homology"/>
<keyword evidence="3" id="KW-1003">Cell membrane</keyword>
<protein>
    <submittedName>
        <fullName evidence="10">Membrane protein</fullName>
    </submittedName>
</protein>
<feature type="domain" description="ABC3 transporter permease C-terminal" evidence="8">
    <location>
        <begin position="279"/>
        <end position="391"/>
    </location>
</feature>
<keyword evidence="11" id="KW-1185">Reference proteome</keyword>
<sequence>MSFSLYIARRYTISKSKSTAVNIITIIAALGIFVSTAALFILMSGFSGLRDFSLSFANATDPDLKIMPSAGKSFTVSPAQQKQLNAITDIAAYSGVAEERVLFYYNEKEQVAYLKGVDTLYSTVTGMSDKKVLLGGNWLKMYTGQAVVGAGIYSKLGLGLFDMQRPLEVFVPKAGDGAINSEKDAFNKEELIVVGVYSISEDVDNRYVYCSLDLAQELLQFKKNQYSALELKLKPGTNEDRLRERLQGIFKATVEVKNRAQLNDSLYKMLNAENLVTYLFSSLVVVLTLFCLAGALIMLILDKKENIKTLYSLGAEIRTLRRIFFYQGIFITTLGTFFGIVCATILIVLQQQYSLFMITPTMAYPTAFIVNNVFIVLATVFGLGIFASYVASTRVNKELLDIA</sequence>
<organism evidence="10 11">
    <name type="scientific">Flavobacterium rivuli WB 3.3-2 = DSM 21788</name>
    <dbReference type="NCBI Taxonomy" id="1121895"/>
    <lineage>
        <taxon>Bacteria</taxon>
        <taxon>Pseudomonadati</taxon>
        <taxon>Bacteroidota</taxon>
        <taxon>Flavobacteriia</taxon>
        <taxon>Flavobacteriales</taxon>
        <taxon>Flavobacteriaceae</taxon>
        <taxon>Flavobacterium</taxon>
    </lineage>
</organism>
<evidence type="ECO:0000256" key="6">
    <source>
        <dbReference type="ARBA" id="ARBA00023136"/>
    </source>
</evidence>
<dbReference type="PANTHER" id="PTHR30489">
    <property type="entry name" value="LIPOPROTEIN-RELEASING SYSTEM TRANSMEMBRANE PROTEIN LOLE"/>
    <property type="match status" value="1"/>
</dbReference>
<evidence type="ECO:0000313" key="10">
    <source>
        <dbReference type="EMBL" id="KGO84657.1"/>
    </source>
</evidence>
<evidence type="ECO:0000256" key="5">
    <source>
        <dbReference type="ARBA" id="ARBA00022989"/>
    </source>
</evidence>
<dbReference type="InterPro" id="IPR051447">
    <property type="entry name" value="Lipoprotein-release_system"/>
</dbReference>
<gene>
    <name evidence="10" type="ORF">Q765_20370</name>
</gene>
<evidence type="ECO:0000256" key="4">
    <source>
        <dbReference type="ARBA" id="ARBA00022692"/>
    </source>
</evidence>
<dbReference type="GO" id="GO:0098797">
    <property type="term" value="C:plasma membrane protein complex"/>
    <property type="evidence" value="ECO:0007669"/>
    <property type="project" value="TreeGrafter"/>
</dbReference>
<feature type="domain" description="MacB-like periplasmic core" evidence="9">
    <location>
        <begin position="25"/>
        <end position="247"/>
    </location>
</feature>
<dbReference type="OrthoDB" id="1522724at2"/>
<evidence type="ECO:0000256" key="1">
    <source>
        <dbReference type="ARBA" id="ARBA00004651"/>
    </source>
</evidence>
<dbReference type="Pfam" id="PF12704">
    <property type="entry name" value="MacB_PCD"/>
    <property type="match status" value="1"/>
</dbReference>
<dbReference type="PANTHER" id="PTHR30489:SF0">
    <property type="entry name" value="LIPOPROTEIN-RELEASING SYSTEM TRANSMEMBRANE PROTEIN LOLE"/>
    <property type="match status" value="1"/>
</dbReference>
<evidence type="ECO:0000256" key="7">
    <source>
        <dbReference type="SAM" id="Phobius"/>
    </source>
</evidence>
<feature type="transmembrane region" description="Helical" evidence="7">
    <location>
        <begin position="369"/>
        <end position="391"/>
    </location>
</feature>
<dbReference type="Pfam" id="PF02687">
    <property type="entry name" value="FtsX"/>
    <property type="match status" value="1"/>
</dbReference>
<dbReference type="Proteomes" id="UP000030152">
    <property type="component" value="Unassembled WGS sequence"/>
</dbReference>
<accession>A0A0A2LWF7</accession>
<reference evidence="10 11" key="1">
    <citation type="submission" date="2013-09" db="EMBL/GenBank/DDBJ databases">
        <authorList>
            <person name="Zeng Z."/>
            <person name="Chen C."/>
        </authorList>
    </citation>
    <scope>NUCLEOTIDE SEQUENCE [LARGE SCALE GENOMIC DNA]</scope>
    <source>
        <strain evidence="10 11">WB 3.3-2</strain>
    </source>
</reference>
<evidence type="ECO:0000259" key="9">
    <source>
        <dbReference type="Pfam" id="PF12704"/>
    </source>
</evidence>
<keyword evidence="6 7" id="KW-0472">Membrane</keyword>